<evidence type="ECO:0000256" key="3">
    <source>
        <dbReference type="ARBA" id="ARBA00022723"/>
    </source>
</evidence>
<dbReference type="GeneID" id="66118069"/>
<sequence length="226" mass="25912">MTKVALVVVDLQEDFLPDKGSLAVPHGRDIITSINRLVDARKYKWLAIIATQDWHPADHCSFASQHGVPPYTQLEFKHPLNDNSKTMTQYVWPDHCVQESYGATLEESFLTLFNTTQDVPKKIVQKGYLKDREYYSCFQDCWKLHKTEMEDYLKELNITDVVFVGLAYDFCVLNSAVDCAAAGFNTYVIKLCTKSVYPEKEADTDKLYKDAGVKQIAYDDPLFTRE</sequence>
<evidence type="ECO:0000256" key="2">
    <source>
        <dbReference type="ARBA" id="ARBA00022642"/>
    </source>
</evidence>
<evidence type="ECO:0000256" key="1">
    <source>
        <dbReference type="ARBA" id="ARBA00006336"/>
    </source>
</evidence>
<dbReference type="EC" id="3.5.1.19" evidence="6"/>
<dbReference type="Gene3D" id="3.40.50.850">
    <property type="entry name" value="Isochorismatase-like"/>
    <property type="match status" value="1"/>
</dbReference>
<evidence type="ECO:0000256" key="4">
    <source>
        <dbReference type="ARBA" id="ARBA00022801"/>
    </source>
</evidence>
<dbReference type="InterPro" id="IPR000868">
    <property type="entry name" value="Isochorismatase-like_dom"/>
</dbReference>
<dbReference type="GO" id="GO:0046872">
    <property type="term" value="F:metal ion binding"/>
    <property type="evidence" value="ECO:0007669"/>
    <property type="project" value="UniProtKB-KW"/>
</dbReference>
<comment type="similarity">
    <text evidence="1">Belongs to the isochorismatase family.</text>
</comment>
<reference evidence="9" key="1">
    <citation type="submission" date="2021-03" db="EMBL/GenBank/DDBJ databases">
        <authorList>
            <person name="Palmer J.M."/>
        </authorList>
    </citation>
    <scope>NUCLEOTIDE SEQUENCE</scope>
    <source>
        <strain evidence="9">ARV_011</strain>
    </source>
</reference>
<evidence type="ECO:0000259" key="8">
    <source>
        <dbReference type="Pfam" id="PF00857"/>
    </source>
</evidence>
<dbReference type="GO" id="GO:0019363">
    <property type="term" value="P:pyridine nucleotide biosynthetic process"/>
    <property type="evidence" value="ECO:0007669"/>
    <property type="project" value="UniProtKB-KW"/>
</dbReference>
<dbReference type="InterPro" id="IPR036380">
    <property type="entry name" value="Isochorismatase-like_sf"/>
</dbReference>
<comment type="caution">
    <text evidence="9">The sequence shown here is derived from an EMBL/GenBank/DDBJ whole genome shotgun (WGS) entry which is preliminary data.</text>
</comment>
<organism evidence="9 10">
    <name type="scientific">Scheffersomyces spartinae</name>
    <dbReference type="NCBI Taxonomy" id="45513"/>
    <lineage>
        <taxon>Eukaryota</taxon>
        <taxon>Fungi</taxon>
        <taxon>Dikarya</taxon>
        <taxon>Ascomycota</taxon>
        <taxon>Saccharomycotina</taxon>
        <taxon>Pichiomycetes</taxon>
        <taxon>Debaryomycetaceae</taxon>
        <taxon>Scheffersomyces</taxon>
    </lineage>
</organism>
<dbReference type="GO" id="GO:0008936">
    <property type="term" value="F:nicotinamidase activity"/>
    <property type="evidence" value="ECO:0007669"/>
    <property type="project" value="UniProtKB-EC"/>
</dbReference>
<evidence type="ECO:0000256" key="7">
    <source>
        <dbReference type="ARBA" id="ARBA00043224"/>
    </source>
</evidence>
<keyword evidence="10" id="KW-1185">Reference proteome</keyword>
<evidence type="ECO:0000256" key="6">
    <source>
        <dbReference type="ARBA" id="ARBA00039017"/>
    </source>
</evidence>
<name>A0A9P7VAV7_9ASCO</name>
<feature type="domain" description="Isochorismatase-like" evidence="8">
    <location>
        <begin position="5"/>
        <end position="202"/>
    </location>
</feature>
<evidence type="ECO:0000313" key="10">
    <source>
        <dbReference type="Proteomes" id="UP000790833"/>
    </source>
</evidence>
<dbReference type="OrthoDB" id="3341310at2759"/>
<dbReference type="Proteomes" id="UP000790833">
    <property type="component" value="Unassembled WGS sequence"/>
</dbReference>
<dbReference type="AlphaFoldDB" id="A0A9P7VAV7"/>
<keyword evidence="2" id="KW-0662">Pyridine nucleotide biosynthesis</keyword>
<accession>A0A9P7VAV7</accession>
<protein>
    <recommendedName>
        <fullName evidence="6">nicotinamidase</fullName>
        <ecNumber evidence="6">3.5.1.19</ecNumber>
    </recommendedName>
    <alternativeName>
        <fullName evidence="7">Nicotinamide deamidase</fullName>
    </alternativeName>
</protein>
<dbReference type="RefSeq" id="XP_043050029.1">
    <property type="nucleotide sequence ID" value="XM_043195363.1"/>
</dbReference>
<evidence type="ECO:0000256" key="5">
    <source>
        <dbReference type="ARBA" id="ARBA00037900"/>
    </source>
</evidence>
<dbReference type="Pfam" id="PF00857">
    <property type="entry name" value="Isochorismatase"/>
    <property type="match status" value="1"/>
</dbReference>
<dbReference type="PANTHER" id="PTHR11080:SF2">
    <property type="entry name" value="LD05707P"/>
    <property type="match status" value="1"/>
</dbReference>
<proteinExistence type="inferred from homology"/>
<dbReference type="SUPFAM" id="SSF52499">
    <property type="entry name" value="Isochorismatase-like hydrolases"/>
    <property type="match status" value="1"/>
</dbReference>
<comment type="pathway">
    <text evidence="5">Cofactor biosynthesis; nicotinate biosynthesis; nicotinate from nicotinamide: step 1/1.</text>
</comment>
<keyword evidence="4" id="KW-0378">Hydrolase</keyword>
<dbReference type="EMBL" id="JAHMUF010000007">
    <property type="protein sequence ID" value="KAG7194482.1"/>
    <property type="molecule type" value="Genomic_DNA"/>
</dbReference>
<gene>
    <name evidence="9" type="primary">PNC1</name>
    <name evidence="9" type="ORF">KQ657_004695</name>
</gene>
<dbReference type="InterPro" id="IPR052347">
    <property type="entry name" value="Isochorismatase_Nicotinamidase"/>
</dbReference>
<dbReference type="PANTHER" id="PTHR11080">
    <property type="entry name" value="PYRAZINAMIDASE/NICOTINAMIDASE"/>
    <property type="match status" value="1"/>
</dbReference>
<evidence type="ECO:0000313" key="9">
    <source>
        <dbReference type="EMBL" id="KAG7194482.1"/>
    </source>
</evidence>
<keyword evidence="3" id="KW-0479">Metal-binding</keyword>